<dbReference type="InterPro" id="IPR003333">
    <property type="entry name" value="CMAS"/>
</dbReference>
<evidence type="ECO:0000256" key="2">
    <source>
        <dbReference type="ARBA" id="ARBA00022603"/>
    </source>
</evidence>
<dbReference type="SUPFAM" id="SSF53335">
    <property type="entry name" value="S-adenosyl-L-methionine-dependent methyltransferases"/>
    <property type="match status" value="1"/>
</dbReference>
<proteinExistence type="inferred from homology"/>
<dbReference type="Gene3D" id="3.40.50.150">
    <property type="entry name" value="Vaccinia Virus protein VP39"/>
    <property type="match status" value="1"/>
</dbReference>
<keyword evidence="2 6" id="KW-0489">Methyltransferase</keyword>
<reference evidence="6 7" key="1">
    <citation type="submission" date="2022-07" db="EMBL/GenBank/DDBJ databases">
        <title>Mucilaginibacter sp. JC4.</title>
        <authorList>
            <person name="Le V."/>
            <person name="Ko S.-R."/>
            <person name="Ahn C.-Y."/>
            <person name="Oh H.-M."/>
        </authorList>
    </citation>
    <scope>NUCLEOTIDE SEQUENCE [LARGE SCALE GENOMIC DNA]</scope>
    <source>
        <strain evidence="6 7">JC4</strain>
    </source>
</reference>
<protein>
    <submittedName>
        <fullName evidence="6">Cyclopropane fatty acyl phospholipid synthase</fullName>
        <ecNumber evidence="6">2.1.1.79</ecNumber>
    </submittedName>
</protein>
<dbReference type="NCBIfam" id="NF008686">
    <property type="entry name" value="PRK11705.1"/>
    <property type="match status" value="1"/>
</dbReference>
<keyword evidence="7" id="KW-1185">Reference proteome</keyword>
<evidence type="ECO:0000313" key="7">
    <source>
        <dbReference type="Proteomes" id="UP001204376"/>
    </source>
</evidence>
<evidence type="ECO:0000256" key="4">
    <source>
        <dbReference type="ARBA" id="ARBA00022691"/>
    </source>
</evidence>
<dbReference type="Proteomes" id="UP001204376">
    <property type="component" value="Unassembled WGS sequence"/>
</dbReference>
<dbReference type="EMBL" id="JANHOH010000001">
    <property type="protein sequence ID" value="MCQ6956566.1"/>
    <property type="molecule type" value="Genomic_DNA"/>
</dbReference>
<dbReference type="InterPro" id="IPR029063">
    <property type="entry name" value="SAM-dependent_MTases_sf"/>
</dbReference>
<organism evidence="6 7">
    <name type="scientific">Mucilaginibacter aquariorum</name>
    <dbReference type="NCBI Taxonomy" id="2967225"/>
    <lineage>
        <taxon>Bacteria</taxon>
        <taxon>Pseudomonadati</taxon>
        <taxon>Bacteroidota</taxon>
        <taxon>Sphingobacteriia</taxon>
        <taxon>Sphingobacteriales</taxon>
        <taxon>Sphingobacteriaceae</taxon>
        <taxon>Mucilaginibacter</taxon>
    </lineage>
</organism>
<evidence type="ECO:0000256" key="5">
    <source>
        <dbReference type="ARBA" id="ARBA00023098"/>
    </source>
</evidence>
<dbReference type="PANTHER" id="PTHR43667:SF1">
    <property type="entry name" value="CYCLOPROPANE-FATTY-ACYL-PHOSPHOLIPID SYNTHASE"/>
    <property type="match status" value="1"/>
</dbReference>
<keyword evidence="4" id="KW-0949">S-adenosyl-L-methionine</keyword>
<keyword evidence="3 6" id="KW-0808">Transferase</keyword>
<evidence type="ECO:0000256" key="3">
    <source>
        <dbReference type="ARBA" id="ARBA00022679"/>
    </source>
</evidence>
<dbReference type="InterPro" id="IPR050723">
    <property type="entry name" value="CFA/CMAS"/>
</dbReference>
<dbReference type="EC" id="2.1.1.79" evidence="6"/>
<comment type="similarity">
    <text evidence="1">Belongs to the CFA/CMAS family.</text>
</comment>
<dbReference type="CDD" id="cd02440">
    <property type="entry name" value="AdoMet_MTases"/>
    <property type="match status" value="1"/>
</dbReference>
<comment type="caution">
    <text evidence="6">The sequence shown here is derived from an EMBL/GenBank/DDBJ whole genome shotgun (WGS) entry which is preliminary data.</text>
</comment>
<dbReference type="GO" id="GO:0008825">
    <property type="term" value="F:cyclopropane-fatty-acyl-phospholipid synthase activity"/>
    <property type="evidence" value="ECO:0007669"/>
    <property type="project" value="UniProtKB-EC"/>
</dbReference>
<keyword evidence="5" id="KW-0443">Lipid metabolism</keyword>
<dbReference type="PIRSF" id="PIRSF003085">
    <property type="entry name" value="CMAS"/>
    <property type="match status" value="1"/>
</dbReference>
<evidence type="ECO:0000313" key="6">
    <source>
        <dbReference type="EMBL" id="MCQ6956566.1"/>
    </source>
</evidence>
<accession>A0ABT1SW59</accession>
<gene>
    <name evidence="6" type="primary">cfa</name>
    <name evidence="6" type="ORF">NPE20_01290</name>
</gene>
<dbReference type="PANTHER" id="PTHR43667">
    <property type="entry name" value="CYCLOPROPANE-FATTY-ACYL-PHOSPHOLIPID SYNTHASE"/>
    <property type="match status" value="1"/>
</dbReference>
<evidence type="ECO:0000256" key="1">
    <source>
        <dbReference type="ARBA" id="ARBA00010815"/>
    </source>
</evidence>
<sequence>MPYLTNKQSTYEKDTVCQLLKMAGINLNGPEPWDLKVNDDRFYHHVFGQGSLGLGESYMAGYWDCNQPDVLLYRVLSANLEERIPHNLRTFIHFIKSKIFNEQSVRKVQKDIRRHYDLGNDLFKAMLDKRMIYSCAYWRDAKGLEEAQDKKLDLICRKLQLKKGQRMLDIGCGWGGLAGFAAEQYGLEVVGITLSPEQASLASQTYRNLPVEIRLQDYRSVTEKFDRIVSVGMFEHVGYKNYPKYMSVINNILTDDGLFLLHCIGSNKTVTHTDPWMHSYIFPNGMMPSIKQIGAAAEKYLVMEDWQNIGTHYDLTLMEWLKRFQYAWPNLKDKYNQTFYRMWVYYLCCSAASFRAKKNNLWQIVFSKPTNHAPYQAVR</sequence>
<dbReference type="Pfam" id="PF02353">
    <property type="entry name" value="CMAS"/>
    <property type="match status" value="1"/>
</dbReference>
<dbReference type="GO" id="GO:0032259">
    <property type="term" value="P:methylation"/>
    <property type="evidence" value="ECO:0007669"/>
    <property type="project" value="UniProtKB-KW"/>
</dbReference>
<dbReference type="RefSeq" id="WP_256536781.1">
    <property type="nucleotide sequence ID" value="NZ_JANHOH010000001.1"/>
</dbReference>
<name>A0ABT1SW59_9SPHI</name>